<dbReference type="FunFam" id="3.40.50.2000:FF:000024">
    <property type="entry name" value="Trehalose-6-phosphate synthase"/>
    <property type="match status" value="1"/>
</dbReference>
<dbReference type="GO" id="GO:0003825">
    <property type="term" value="F:alpha,alpha-trehalose-phosphate synthase (UDP-forming) activity"/>
    <property type="evidence" value="ECO:0007669"/>
    <property type="project" value="UniProtKB-UniRule"/>
</dbReference>
<dbReference type="SUPFAM" id="SSF53756">
    <property type="entry name" value="UDP-Glycosyltransferase/glycogen phosphorylase"/>
    <property type="match status" value="1"/>
</dbReference>
<reference evidence="10 11" key="1">
    <citation type="submission" date="2020-08" db="EMBL/GenBank/DDBJ databases">
        <title>Genome sequencing of Purple Non-Sulfur Bacteria from various extreme environments.</title>
        <authorList>
            <person name="Mayer M."/>
        </authorList>
    </citation>
    <scope>NUCLEOTIDE SEQUENCE [LARGE SCALE GENOMIC DNA]</scope>
    <source>
        <strain evidence="10 11">JA135</strain>
    </source>
</reference>
<dbReference type="RefSeq" id="WP_184435434.1">
    <property type="nucleotide sequence ID" value="NZ_JACIGI010000017.1"/>
</dbReference>
<name>A0A7W6WLL4_9PROT</name>
<keyword evidence="6 9" id="KW-0328">Glycosyltransferase</keyword>
<dbReference type="PANTHER" id="PTHR10788:SF106">
    <property type="entry name" value="BCDNA.GH08860"/>
    <property type="match status" value="1"/>
</dbReference>
<evidence type="ECO:0000256" key="6">
    <source>
        <dbReference type="ARBA" id="ARBA00022676"/>
    </source>
</evidence>
<comment type="catalytic activity">
    <reaction evidence="8 9">
        <text>D-glucose 6-phosphate + UDP-alpha-D-glucose = alpha,alpha-trehalose 6-phosphate + UDP + H(+)</text>
        <dbReference type="Rhea" id="RHEA:18889"/>
        <dbReference type="ChEBI" id="CHEBI:15378"/>
        <dbReference type="ChEBI" id="CHEBI:58223"/>
        <dbReference type="ChEBI" id="CHEBI:58429"/>
        <dbReference type="ChEBI" id="CHEBI:58885"/>
        <dbReference type="ChEBI" id="CHEBI:61548"/>
        <dbReference type="EC" id="2.4.1.15"/>
    </reaction>
</comment>
<proteinExistence type="inferred from homology"/>
<organism evidence="10 11">
    <name type="scientific">Roseospira goensis</name>
    <dbReference type="NCBI Taxonomy" id="391922"/>
    <lineage>
        <taxon>Bacteria</taxon>
        <taxon>Pseudomonadati</taxon>
        <taxon>Pseudomonadota</taxon>
        <taxon>Alphaproteobacteria</taxon>
        <taxon>Rhodospirillales</taxon>
        <taxon>Rhodospirillaceae</taxon>
        <taxon>Roseospira</taxon>
    </lineage>
</organism>
<dbReference type="PANTHER" id="PTHR10788">
    <property type="entry name" value="TREHALOSE-6-PHOSPHATE SYNTHASE"/>
    <property type="match status" value="1"/>
</dbReference>
<evidence type="ECO:0000256" key="5">
    <source>
        <dbReference type="ARBA" id="ARBA00018539"/>
    </source>
</evidence>
<evidence type="ECO:0000256" key="1">
    <source>
        <dbReference type="ARBA" id="ARBA00005199"/>
    </source>
</evidence>
<dbReference type="Pfam" id="PF00982">
    <property type="entry name" value="Glyco_transf_20"/>
    <property type="match status" value="1"/>
</dbReference>
<dbReference type="InterPro" id="IPR001830">
    <property type="entry name" value="Glyco_trans_20"/>
</dbReference>
<dbReference type="Gene3D" id="3.40.50.2000">
    <property type="entry name" value="Glycogen Phosphorylase B"/>
    <property type="match status" value="2"/>
</dbReference>
<comment type="similarity">
    <text evidence="2 9">Belongs to the glycosyltransferase 20 family.</text>
</comment>
<dbReference type="EMBL" id="JACIGI010000017">
    <property type="protein sequence ID" value="MBB4286517.1"/>
    <property type="molecule type" value="Genomic_DNA"/>
</dbReference>
<comment type="subunit">
    <text evidence="3 9">Homotetramer.</text>
</comment>
<dbReference type="EC" id="2.4.1.15" evidence="4 9"/>
<evidence type="ECO:0000256" key="4">
    <source>
        <dbReference type="ARBA" id="ARBA00012538"/>
    </source>
</evidence>
<evidence type="ECO:0000256" key="9">
    <source>
        <dbReference type="RuleBase" id="RU362045"/>
    </source>
</evidence>
<dbReference type="GO" id="GO:0005992">
    <property type="term" value="P:trehalose biosynthetic process"/>
    <property type="evidence" value="ECO:0007669"/>
    <property type="project" value="UniProtKB-UniRule"/>
</dbReference>
<evidence type="ECO:0000313" key="11">
    <source>
        <dbReference type="Proteomes" id="UP000555728"/>
    </source>
</evidence>
<keyword evidence="7 9" id="KW-0808">Transferase</keyword>
<evidence type="ECO:0000256" key="8">
    <source>
        <dbReference type="ARBA" id="ARBA00048039"/>
    </source>
</evidence>
<dbReference type="NCBIfam" id="TIGR02400">
    <property type="entry name" value="trehalose_OtsA"/>
    <property type="match status" value="1"/>
</dbReference>
<evidence type="ECO:0000313" key="10">
    <source>
        <dbReference type="EMBL" id="MBB4286517.1"/>
    </source>
</evidence>
<sequence>MSRLVVVSNRVAVPDAQSATAGGLAVALRDALQSCGGVWFGWSGKTAAQTAEKPAITEVGPVTYATLDLGRKDYNEYYNGFANRTLWPLFHYRLDLAEFSHENYTGYLRVNTLFADKLRPLIEDDDHIWVHDYHMIPLGRELRALGVEHPMGFYLHTPFPALEVLLALPSHALLVKSLCAYDVIGFQTENDLRAFRDYIHYETKGELIDEQTFHAYGRVVRAEVFPIGIERGQMEEASARAVELGAARRLERTLHNRSLMIGVDRLDYSKGIPERFRSFERFLETYPDHRGQVSMMQIAPLSRSEVPEYKAIRDELEGLAGYINGRYGDFDWMPLHYLTKNFQRETLAGFFRLSRVGVVTPLRDGMNLVAKEYVASQDPSYPGVLVLSRFAGAARELDAALLVNPYDHDGVAAALHQGLVMSLEERRERWESMIAKVRDNSLEHWREAFLSVLRAVPTLAERRAGTATTAAPAASDAG</sequence>
<dbReference type="UniPathway" id="UPA00299"/>
<gene>
    <name evidence="10" type="ORF">GGD88_002249</name>
</gene>
<protein>
    <recommendedName>
        <fullName evidence="5 9">Trehalose-6-phosphate synthase</fullName>
        <ecNumber evidence="4 9">2.4.1.15</ecNumber>
    </recommendedName>
    <alternativeName>
        <fullName evidence="9">Osmoregulatory trehalose synthesis protein A</fullName>
    </alternativeName>
    <alternativeName>
        <fullName evidence="9">UDP-glucose-glucosephosphate glucosyltransferase</fullName>
    </alternativeName>
</protein>
<evidence type="ECO:0000256" key="7">
    <source>
        <dbReference type="ARBA" id="ARBA00022679"/>
    </source>
</evidence>
<comment type="pathway">
    <text evidence="1 9">Glycan biosynthesis; trehalose biosynthesis.</text>
</comment>
<comment type="function">
    <text evidence="9">Probably involved in the osmoprotection via the biosynthesis of trehalose. Catalyzes the transfer of glucose from UDP-alpha-D-glucose (UDP-Glc) to D-glucose 6-phosphate (Glc-6-P) to form trehalose-6-phosphate. Acts with retention of the anomeric configuration of the UDP-sugar donor.</text>
</comment>
<evidence type="ECO:0000256" key="2">
    <source>
        <dbReference type="ARBA" id="ARBA00008799"/>
    </source>
</evidence>
<dbReference type="AlphaFoldDB" id="A0A7W6WLL4"/>
<dbReference type="CDD" id="cd03788">
    <property type="entry name" value="GT20_TPS"/>
    <property type="match status" value="1"/>
</dbReference>
<evidence type="ECO:0000256" key="3">
    <source>
        <dbReference type="ARBA" id="ARBA00011881"/>
    </source>
</evidence>
<accession>A0A7W6WLL4</accession>
<keyword evidence="11" id="KW-1185">Reference proteome</keyword>
<dbReference type="Proteomes" id="UP000555728">
    <property type="component" value="Unassembled WGS sequence"/>
</dbReference>
<comment type="caution">
    <text evidence="10">The sequence shown here is derived from an EMBL/GenBank/DDBJ whole genome shotgun (WGS) entry which is preliminary data.</text>
</comment>
<dbReference type="InterPro" id="IPR012766">
    <property type="entry name" value="Trehalose_OtsA"/>
</dbReference>